<evidence type="ECO:0000313" key="3">
    <source>
        <dbReference type="EMBL" id="USD19807.1"/>
    </source>
</evidence>
<gene>
    <name evidence="3" type="ORF">MJO52_12015</name>
</gene>
<dbReference type="RefSeq" id="WP_252081901.1">
    <property type="nucleotide sequence ID" value="NZ_CP092418.1"/>
</dbReference>
<dbReference type="Pfam" id="PF20661">
    <property type="entry name" value="SutA-RBD"/>
    <property type="match status" value="1"/>
</dbReference>
<evidence type="ECO:0000259" key="2">
    <source>
        <dbReference type="Pfam" id="PF20661"/>
    </source>
</evidence>
<protein>
    <recommendedName>
        <fullName evidence="2">Transcriptional regulator SutA RNAP-binding domain-containing protein</fullName>
    </recommendedName>
</protein>
<reference evidence="3" key="1">
    <citation type="submission" date="2022-02" db="EMBL/GenBank/DDBJ databases">
        <title>Coral-associated bacteria.</title>
        <authorList>
            <person name="Tang K."/>
            <person name="Wang X."/>
        </authorList>
    </citation>
    <scope>NUCLEOTIDE SEQUENCE</scope>
    <source>
        <strain evidence="3">SCSIO 43006</strain>
    </source>
</reference>
<organism evidence="3 4">
    <name type="scientific">Microbulbifer variabilis</name>
    <dbReference type="NCBI Taxonomy" id="266805"/>
    <lineage>
        <taxon>Bacteria</taxon>
        <taxon>Pseudomonadati</taxon>
        <taxon>Pseudomonadota</taxon>
        <taxon>Gammaproteobacteria</taxon>
        <taxon>Cellvibrionales</taxon>
        <taxon>Microbulbiferaceae</taxon>
        <taxon>Microbulbifer</taxon>
    </lineage>
</organism>
<keyword evidence="4" id="KW-1185">Reference proteome</keyword>
<evidence type="ECO:0000313" key="4">
    <source>
        <dbReference type="Proteomes" id="UP001055658"/>
    </source>
</evidence>
<dbReference type="Proteomes" id="UP001055658">
    <property type="component" value="Chromosome"/>
</dbReference>
<feature type="region of interest" description="Disordered" evidence="1">
    <location>
        <begin position="55"/>
        <end position="79"/>
    </location>
</feature>
<feature type="compositionally biased region" description="Polar residues" evidence="1">
    <location>
        <begin position="61"/>
        <end position="70"/>
    </location>
</feature>
<name>A0ABY4V6A8_9GAMM</name>
<feature type="domain" description="Transcriptional regulator SutA RNAP-binding" evidence="2">
    <location>
        <begin position="17"/>
        <end position="42"/>
    </location>
</feature>
<dbReference type="EMBL" id="CP092418">
    <property type="protein sequence ID" value="USD19807.1"/>
    <property type="molecule type" value="Genomic_DNA"/>
</dbReference>
<dbReference type="InterPro" id="IPR049191">
    <property type="entry name" value="SutA_RBD"/>
</dbReference>
<evidence type="ECO:0000256" key="1">
    <source>
        <dbReference type="SAM" id="MobiDB-lite"/>
    </source>
</evidence>
<proteinExistence type="predicted"/>
<accession>A0ABY4V6A8</accession>
<sequence>MTVTHCPQPETLRQAQANIDSKIAQFLASGGVIKQIPRGQSGECLRVAPCTADTTRRSWAKVQNKQQIKVSSEKKRTKK</sequence>